<evidence type="ECO:0000256" key="1">
    <source>
        <dbReference type="PIRSR" id="PIRSR000808-1"/>
    </source>
</evidence>
<feature type="active site" description="Tele-UMP-histidine intermediate" evidence="1">
    <location>
        <position position="174"/>
    </location>
</feature>
<evidence type="ECO:0000313" key="4">
    <source>
        <dbReference type="EMBL" id="QEG20173.1"/>
    </source>
</evidence>
<dbReference type="SUPFAM" id="SSF54197">
    <property type="entry name" value="HIT-like"/>
    <property type="match status" value="2"/>
</dbReference>
<keyword evidence="2" id="KW-0862">Zinc</keyword>
<dbReference type="AlphaFoldDB" id="A0A5B9PAQ6"/>
<dbReference type="InterPro" id="IPR001937">
    <property type="entry name" value="GalP_UDPtransf1"/>
</dbReference>
<keyword evidence="5" id="KW-1185">Reference proteome</keyword>
<evidence type="ECO:0000313" key="5">
    <source>
        <dbReference type="Proteomes" id="UP000322214"/>
    </source>
</evidence>
<dbReference type="InterPro" id="IPR053177">
    <property type="entry name" value="ADP-glucose_phosphorylase"/>
</dbReference>
<comment type="cofactor">
    <cofactor evidence="2">
        <name>Zn(2+)</name>
        <dbReference type="ChEBI" id="CHEBI:29105"/>
    </cofactor>
    <text evidence="2">Binds 1 zinc ion per subunit.</text>
</comment>
<dbReference type="OrthoDB" id="9769064at2"/>
<dbReference type="GO" id="GO:0006012">
    <property type="term" value="P:galactose metabolic process"/>
    <property type="evidence" value="ECO:0007669"/>
    <property type="project" value="InterPro"/>
</dbReference>
<proteinExistence type="predicted"/>
<sequence>MSDIRFDPISGQWVTIAPNRNDRPVEFIPAERVIKRLLCPFCAGNELETPATLASYDASGNKVEDEDPWLVRVVPNKFPSFSVANGRNCEPSAANAQAPGNGLYESFCTHGIQELVVPSSKHIQSFSDLTKNETRVTHFAYRDRIRSAAEQDLAHAMLFTNCRSAAGASLEHIHSQLIVSPIVSAAVSQRIERNRTYHSDHGRHLIHALNEWELDQQHRVVERTENFSVICPYASRFAFQVWIVPNAELPTFQKCSDSALEELGELTRKQVTRLESVLDAPAYNVLYHLPPFSEMENQPWYVEIFPRITTPAGFELGTDFWVNPVSPEVATRRLRQVTA</sequence>
<dbReference type="EC" id="2.7.7.12" evidence="4"/>
<name>A0A5B9PAQ6_9BACT</name>
<evidence type="ECO:0000259" key="3">
    <source>
        <dbReference type="Pfam" id="PF16268"/>
    </source>
</evidence>
<dbReference type="RefSeq" id="WP_075085752.1">
    <property type="nucleotide sequence ID" value="NZ_CP042912.1"/>
</dbReference>
<feature type="binding site" evidence="2">
    <location>
        <position position="42"/>
    </location>
    <ligand>
        <name>Zn(2+)</name>
        <dbReference type="ChEBI" id="CHEBI:29105"/>
    </ligand>
</feature>
<keyword evidence="2" id="KW-0479">Metal-binding</keyword>
<dbReference type="STRING" id="980251.GCA_001642875_03741"/>
<feature type="binding site" evidence="2">
    <location>
        <position position="122"/>
    </location>
    <ligand>
        <name>Zn(2+)</name>
        <dbReference type="ChEBI" id="CHEBI:29105"/>
    </ligand>
</feature>
<dbReference type="Gene3D" id="3.30.428.10">
    <property type="entry name" value="HIT-like"/>
    <property type="match status" value="2"/>
</dbReference>
<protein>
    <submittedName>
        <fullName evidence="4">Galactose-1-phosphate uridylyltransferase</fullName>
        <ecNumber evidence="4">2.7.7.12</ecNumber>
    </submittedName>
</protein>
<dbReference type="Proteomes" id="UP000322214">
    <property type="component" value="Chromosome"/>
</dbReference>
<accession>A0A5B9PAQ6</accession>
<gene>
    <name evidence="4" type="primary">galT</name>
    <name evidence="4" type="ORF">MFFC18_00200</name>
</gene>
<dbReference type="InterPro" id="IPR036265">
    <property type="entry name" value="HIT-like_sf"/>
</dbReference>
<dbReference type="PANTHER" id="PTHR42763">
    <property type="entry name" value="ADP-GLUCOSE PHOSPHORYLASE"/>
    <property type="match status" value="1"/>
</dbReference>
<dbReference type="PIRSF" id="PIRSF000808">
    <property type="entry name" value="GalT"/>
    <property type="match status" value="1"/>
</dbReference>
<dbReference type="PANTHER" id="PTHR42763:SF1">
    <property type="entry name" value="UDP-GLUCOSE--HEXOSE-1-PHOSPHATE URIDYLYLTRANSFERASE"/>
    <property type="match status" value="1"/>
</dbReference>
<feature type="domain" description="DUF4921" evidence="3">
    <location>
        <begin position="155"/>
        <end position="331"/>
    </location>
</feature>
<reference evidence="4 5" key="1">
    <citation type="submission" date="2019-08" db="EMBL/GenBank/DDBJ databases">
        <title>Deep-cultivation of Planctomycetes and their phenomic and genomic characterization uncovers novel biology.</title>
        <authorList>
            <person name="Wiegand S."/>
            <person name="Jogler M."/>
            <person name="Boedeker C."/>
            <person name="Pinto D."/>
            <person name="Vollmers J."/>
            <person name="Rivas-Marin E."/>
            <person name="Kohn T."/>
            <person name="Peeters S.H."/>
            <person name="Heuer A."/>
            <person name="Rast P."/>
            <person name="Oberbeckmann S."/>
            <person name="Bunk B."/>
            <person name="Jeske O."/>
            <person name="Meyerdierks A."/>
            <person name="Storesund J.E."/>
            <person name="Kallscheuer N."/>
            <person name="Luecker S."/>
            <person name="Lage O.M."/>
            <person name="Pohl T."/>
            <person name="Merkel B.J."/>
            <person name="Hornburger P."/>
            <person name="Mueller R.-W."/>
            <person name="Bruemmer F."/>
            <person name="Labrenz M."/>
            <person name="Spormann A.M."/>
            <person name="Op den Camp H."/>
            <person name="Overmann J."/>
            <person name="Amann R."/>
            <person name="Jetten M.S.M."/>
            <person name="Mascher T."/>
            <person name="Medema M.H."/>
            <person name="Devos D.P."/>
            <person name="Kaster A.-K."/>
            <person name="Ovreas L."/>
            <person name="Rohde M."/>
            <person name="Galperin M.Y."/>
            <person name="Jogler C."/>
        </authorList>
    </citation>
    <scope>NUCLEOTIDE SEQUENCE [LARGE SCALE GENOMIC DNA]</scope>
    <source>
        <strain evidence="4 5">FC18</strain>
    </source>
</reference>
<feature type="binding site" evidence="2">
    <location>
        <position position="39"/>
    </location>
    <ligand>
        <name>Zn(2+)</name>
        <dbReference type="ChEBI" id="CHEBI:29105"/>
    </ligand>
</feature>
<dbReference type="GO" id="GO:0008270">
    <property type="term" value="F:zinc ion binding"/>
    <property type="evidence" value="ECO:0007669"/>
    <property type="project" value="InterPro"/>
</dbReference>
<dbReference type="GO" id="GO:0008108">
    <property type="term" value="F:UDP-glucose:hexose-1-phosphate uridylyltransferase activity"/>
    <property type="evidence" value="ECO:0007669"/>
    <property type="project" value="UniProtKB-EC"/>
</dbReference>
<dbReference type="InterPro" id="IPR032576">
    <property type="entry name" value="DUF4921"/>
</dbReference>
<feature type="binding site" evidence="2">
    <location>
        <position position="172"/>
    </location>
    <ligand>
        <name>Zn(2+)</name>
        <dbReference type="ChEBI" id="CHEBI:29105"/>
    </ligand>
</feature>
<evidence type="ECO:0000256" key="2">
    <source>
        <dbReference type="PIRSR" id="PIRSR000808-3"/>
    </source>
</evidence>
<keyword evidence="4" id="KW-0548">Nucleotidyltransferase</keyword>
<dbReference type="Pfam" id="PF16268">
    <property type="entry name" value="DUF4921"/>
    <property type="match status" value="1"/>
</dbReference>
<dbReference type="EMBL" id="CP042912">
    <property type="protein sequence ID" value="QEG20173.1"/>
    <property type="molecule type" value="Genomic_DNA"/>
</dbReference>
<keyword evidence="4" id="KW-0808">Transferase</keyword>
<dbReference type="KEGG" id="mff:MFFC18_00200"/>
<organism evidence="4 5">
    <name type="scientific">Mariniblastus fucicola</name>
    <dbReference type="NCBI Taxonomy" id="980251"/>
    <lineage>
        <taxon>Bacteria</taxon>
        <taxon>Pseudomonadati</taxon>
        <taxon>Planctomycetota</taxon>
        <taxon>Planctomycetia</taxon>
        <taxon>Pirellulales</taxon>
        <taxon>Pirellulaceae</taxon>
        <taxon>Mariniblastus</taxon>
    </lineage>
</organism>